<dbReference type="PANTHER" id="PTHR47506">
    <property type="entry name" value="TRANSCRIPTIONAL REGULATORY PROTEIN"/>
    <property type="match status" value="1"/>
</dbReference>
<protein>
    <submittedName>
        <fullName evidence="6">TetR/AcrR family transcriptional regulator</fullName>
    </submittedName>
</protein>
<evidence type="ECO:0000313" key="7">
    <source>
        <dbReference type="Proteomes" id="UP001302949"/>
    </source>
</evidence>
<dbReference type="Proteomes" id="UP001302949">
    <property type="component" value="Unassembled WGS sequence"/>
</dbReference>
<keyword evidence="3" id="KW-0804">Transcription</keyword>
<evidence type="ECO:0000313" key="6">
    <source>
        <dbReference type="EMBL" id="MEA5138099.1"/>
    </source>
</evidence>
<dbReference type="PRINTS" id="PR00455">
    <property type="entry name" value="HTHTETR"/>
</dbReference>
<organism evidence="6 7">
    <name type="scientific">Arcicella rigui</name>
    <dbReference type="NCBI Taxonomy" id="797020"/>
    <lineage>
        <taxon>Bacteria</taxon>
        <taxon>Pseudomonadati</taxon>
        <taxon>Bacteroidota</taxon>
        <taxon>Cytophagia</taxon>
        <taxon>Cytophagales</taxon>
        <taxon>Flectobacillaceae</taxon>
        <taxon>Arcicella</taxon>
    </lineage>
</organism>
<feature type="DNA-binding region" description="H-T-H motif" evidence="4">
    <location>
        <begin position="24"/>
        <end position="43"/>
    </location>
</feature>
<name>A0ABU5Q6T2_9BACT</name>
<keyword evidence="7" id="KW-1185">Reference proteome</keyword>
<keyword evidence="2 4" id="KW-0238">DNA-binding</keyword>
<evidence type="ECO:0000256" key="2">
    <source>
        <dbReference type="ARBA" id="ARBA00023125"/>
    </source>
</evidence>
<dbReference type="Pfam" id="PF00440">
    <property type="entry name" value="TetR_N"/>
    <property type="match status" value="1"/>
</dbReference>
<evidence type="ECO:0000256" key="1">
    <source>
        <dbReference type="ARBA" id="ARBA00023015"/>
    </source>
</evidence>
<dbReference type="SUPFAM" id="SSF48498">
    <property type="entry name" value="Tetracyclin repressor-like, C-terminal domain"/>
    <property type="match status" value="1"/>
</dbReference>
<dbReference type="RefSeq" id="WP_323295264.1">
    <property type="nucleotide sequence ID" value="NZ_JAYFUM010000003.1"/>
</dbReference>
<gene>
    <name evidence="6" type="ORF">VB248_03080</name>
</gene>
<dbReference type="InterPro" id="IPR001647">
    <property type="entry name" value="HTH_TetR"/>
</dbReference>
<proteinExistence type="predicted"/>
<keyword evidence="1" id="KW-0805">Transcription regulation</keyword>
<evidence type="ECO:0000259" key="5">
    <source>
        <dbReference type="PROSITE" id="PS50977"/>
    </source>
</evidence>
<comment type="caution">
    <text evidence="6">The sequence shown here is derived from an EMBL/GenBank/DDBJ whole genome shotgun (WGS) entry which is preliminary data.</text>
</comment>
<sequence>MDVKSRIIDTASRLFYKQGYNSTGINQVIKEAEVAKASLYQYFPSKEDLLIEYLNVTSRVTKQQLELVVSQFENPKDKVLGIFDFLIEMTEITSFNGCNFLNISAELPQENTKVTELIKAQKDSIRNLFTRVLNDEQKEELADELYVLFDAALVSSKVYQSSWPVKTARKIAEKLL</sequence>
<dbReference type="InterPro" id="IPR009057">
    <property type="entry name" value="Homeodomain-like_sf"/>
</dbReference>
<feature type="domain" description="HTH tetR-type" evidence="5">
    <location>
        <begin position="1"/>
        <end position="61"/>
    </location>
</feature>
<evidence type="ECO:0000256" key="3">
    <source>
        <dbReference type="ARBA" id="ARBA00023163"/>
    </source>
</evidence>
<dbReference type="EMBL" id="JAYFUM010000003">
    <property type="protein sequence ID" value="MEA5138099.1"/>
    <property type="molecule type" value="Genomic_DNA"/>
</dbReference>
<reference evidence="6 7" key="1">
    <citation type="submission" date="2023-12" db="EMBL/GenBank/DDBJ databases">
        <title>Novel species of the genus Arcicella isolated from rivers.</title>
        <authorList>
            <person name="Lu H."/>
        </authorList>
    </citation>
    <scope>NUCLEOTIDE SEQUENCE [LARGE SCALE GENOMIC DNA]</scope>
    <source>
        <strain evidence="6 7">KCTC 23307</strain>
    </source>
</reference>
<dbReference type="SUPFAM" id="SSF46689">
    <property type="entry name" value="Homeodomain-like"/>
    <property type="match status" value="1"/>
</dbReference>
<dbReference type="PROSITE" id="PS50977">
    <property type="entry name" value="HTH_TETR_2"/>
    <property type="match status" value="1"/>
</dbReference>
<dbReference type="InterPro" id="IPR036271">
    <property type="entry name" value="Tet_transcr_reg_TetR-rel_C_sf"/>
</dbReference>
<accession>A0ABU5Q6T2</accession>
<dbReference type="PANTHER" id="PTHR47506:SF6">
    <property type="entry name" value="HTH-TYPE TRANSCRIPTIONAL REPRESSOR NEMR"/>
    <property type="match status" value="1"/>
</dbReference>
<dbReference type="Gene3D" id="1.10.357.10">
    <property type="entry name" value="Tetracycline Repressor, domain 2"/>
    <property type="match status" value="1"/>
</dbReference>
<evidence type="ECO:0000256" key="4">
    <source>
        <dbReference type="PROSITE-ProRule" id="PRU00335"/>
    </source>
</evidence>